<gene>
    <name evidence="17" type="primary">pssA</name>
    <name evidence="17" type="ORF">CLCY_1c00660</name>
</gene>
<dbReference type="STRING" id="1121307.CLCY_1c00660"/>
<keyword evidence="7 15" id="KW-0808">Transferase</keyword>
<dbReference type="AlphaFoldDB" id="A0A0J8D4T8"/>
<evidence type="ECO:0000256" key="12">
    <source>
        <dbReference type="ARBA" id="ARBA00023209"/>
    </source>
</evidence>
<protein>
    <recommendedName>
        <fullName evidence="5">CDP-diacylglycerol--serine O-phosphatidyltransferase</fullName>
        <ecNumber evidence="4">2.7.8.8</ecNumber>
    </recommendedName>
    <alternativeName>
        <fullName evidence="14">Phosphatidylserine synthase</fullName>
    </alternativeName>
</protein>
<dbReference type="PROSITE" id="PS00379">
    <property type="entry name" value="CDP_ALCOHOL_P_TRANSF"/>
    <property type="match status" value="1"/>
</dbReference>
<dbReference type="PANTHER" id="PTHR14269:SF61">
    <property type="entry name" value="CDP-DIACYLGLYCEROL--SERINE O-PHOSPHATIDYLTRANSFERASE"/>
    <property type="match status" value="1"/>
</dbReference>
<evidence type="ECO:0000313" key="18">
    <source>
        <dbReference type="Proteomes" id="UP000036756"/>
    </source>
</evidence>
<feature type="transmembrane region" description="Helical" evidence="16">
    <location>
        <begin position="122"/>
        <end position="142"/>
    </location>
</feature>
<dbReference type="GO" id="GO:0012505">
    <property type="term" value="C:endomembrane system"/>
    <property type="evidence" value="ECO:0007669"/>
    <property type="project" value="UniProtKB-SubCell"/>
</dbReference>
<dbReference type="GO" id="GO:0008654">
    <property type="term" value="P:phospholipid biosynthetic process"/>
    <property type="evidence" value="ECO:0007669"/>
    <property type="project" value="UniProtKB-KW"/>
</dbReference>
<keyword evidence="13" id="KW-1208">Phospholipid metabolism</keyword>
<dbReference type="InterPro" id="IPR004533">
    <property type="entry name" value="CDP-diaglyc--ser_O-PTrfase"/>
</dbReference>
<feature type="transmembrane region" description="Helical" evidence="16">
    <location>
        <begin position="148"/>
        <end position="167"/>
    </location>
</feature>
<dbReference type="InterPro" id="IPR043130">
    <property type="entry name" value="CDP-OH_PTrfase_TM_dom"/>
</dbReference>
<evidence type="ECO:0000313" key="17">
    <source>
        <dbReference type="EMBL" id="KMT20832.1"/>
    </source>
</evidence>
<evidence type="ECO:0000256" key="9">
    <source>
        <dbReference type="ARBA" id="ARBA00022989"/>
    </source>
</evidence>
<keyword evidence="9 16" id="KW-1133">Transmembrane helix</keyword>
<keyword evidence="12" id="KW-0594">Phospholipid biosynthesis</keyword>
<dbReference type="InterPro" id="IPR048254">
    <property type="entry name" value="CDP_ALCOHOL_P_TRANSF_CS"/>
</dbReference>
<evidence type="ECO:0000256" key="4">
    <source>
        <dbReference type="ARBA" id="ARBA00013174"/>
    </source>
</evidence>
<evidence type="ECO:0000256" key="16">
    <source>
        <dbReference type="SAM" id="Phobius"/>
    </source>
</evidence>
<comment type="caution">
    <text evidence="17">The sequence shown here is derived from an EMBL/GenBank/DDBJ whole genome shotgun (WGS) entry which is preliminary data.</text>
</comment>
<evidence type="ECO:0000256" key="3">
    <source>
        <dbReference type="ARBA" id="ARBA00010441"/>
    </source>
</evidence>
<dbReference type="Pfam" id="PF01066">
    <property type="entry name" value="CDP-OH_P_transf"/>
    <property type="match status" value="1"/>
</dbReference>
<evidence type="ECO:0000256" key="11">
    <source>
        <dbReference type="ARBA" id="ARBA00023136"/>
    </source>
</evidence>
<evidence type="ECO:0000256" key="7">
    <source>
        <dbReference type="ARBA" id="ARBA00022679"/>
    </source>
</evidence>
<dbReference type="Gene3D" id="1.20.120.1760">
    <property type="match status" value="1"/>
</dbReference>
<evidence type="ECO:0000256" key="2">
    <source>
        <dbReference type="ARBA" id="ARBA00004127"/>
    </source>
</evidence>
<evidence type="ECO:0000256" key="13">
    <source>
        <dbReference type="ARBA" id="ARBA00023264"/>
    </source>
</evidence>
<dbReference type="InterPro" id="IPR050324">
    <property type="entry name" value="CDP-alcohol_PTase-I"/>
</dbReference>
<evidence type="ECO:0000256" key="6">
    <source>
        <dbReference type="ARBA" id="ARBA00022516"/>
    </source>
</evidence>
<reference evidence="17 18" key="1">
    <citation type="submission" date="2015-06" db="EMBL/GenBank/DDBJ databases">
        <title>Draft genome sequence of the purine-degrading Clostridium cylindrosporum HC-1 (DSM 605).</title>
        <authorList>
            <person name="Poehlein A."/>
            <person name="Schiel-Bengelsdorf B."/>
            <person name="Bengelsdorf F."/>
            <person name="Daniel R."/>
            <person name="Duerre P."/>
        </authorList>
    </citation>
    <scope>NUCLEOTIDE SEQUENCE [LARGE SCALE GENOMIC DNA]</scope>
    <source>
        <strain evidence="17 18">DSM 605</strain>
    </source>
</reference>
<dbReference type="GO" id="GO:0003882">
    <property type="term" value="F:CDP-diacylglycerol-serine O-phosphatidyltransferase activity"/>
    <property type="evidence" value="ECO:0007669"/>
    <property type="project" value="UniProtKB-EC"/>
</dbReference>
<dbReference type="Proteomes" id="UP000036756">
    <property type="component" value="Unassembled WGS sequence"/>
</dbReference>
<proteinExistence type="inferred from homology"/>
<dbReference type="GO" id="GO:0016020">
    <property type="term" value="C:membrane"/>
    <property type="evidence" value="ECO:0007669"/>
    <property type="project" value="InterPro"/>
</dbReference>
<feature type="transmembrane region" description="Helical" evidence="16">
    <location>
        <begin position="7"/>
        <end position="25"/>
    </location>
</feature>
<dbReference type="EC" id="2.7.8.8" evidence="4"/>
<keyword evidence="8 16" id="KW-0812">Transmembrane</keyword>
<comment type="similarity">
    <text evidence="3 15">Belongs to the CDP-alcohol phosphatidyltransferase class-I family.</text>
</comment>
<keyword evidence="11 16" id="KW-0472">Membrane</keyword>
<comment type="catalytic activity">
    <reaction evidence="1">
        <text>a CDP-1,2-diacyl-sn-glycerol + L-serine = a 1,2-diacyl-sn-glycero-3-phospho-L-serine + CMP + H(+)</text>
        <dbReference type="Rhea" id="RHEA:16913"/>
        <dbReference type="ChEBI" id="CHEBI:15378"/>
        <dbReference type="ChEBI" id="CHEBI:33384"/>
        <dbReference type="ChEBI" id="CHEBI:57262"/>
        <dbReference type="ChEBI" id="CHEBI:58332"/>
        <dbReference type="ChEBI" id="CHEBI:60377"/>
        <dbReference type="EC" id="2.7.8.8"/>
    </reaction>
</comment>
<evidence type="ECO:0000256" key="8">
    <source>
        <dbReference type="ARBA" id="ARBA00022692"/>
    </source>
</evidence>
<evidence type="ECO:0000256" key="10">
    <source>
        <dbReference type="ARBA" id="ARBA00023098"/>
    </source>
</evidence>
<feature type="transmembrane region" description="Helical" evidence="16">
    <location>
        <begin position="92"/>
        <end position="110"/>
    </location>
</feature>
<dbReference type="EMBL" id="LFVU01000028">
    <property type="protein sequence ID" value="KMT20832.1"/>
    <property type="molecule type" value="Genomic_DNA"/>
</dbReference>
<evidence type="ECO:0000256" key="5">
    <source>
        <dbReference type="ARBA" id="ARBA00017171"/>
    </source>
</evidence>
<dbReference type="NCBIfam" id="TIGR00473">
    <property type="entry name" value="pssA"/>
    <property type="match status" value="1"/>
</dbReference>
<keyword evidence="10" id="KW-0443">Lipid metabolism</keyword>
<accession>A0A0J8D4T8</accession>
<evidence type="ECO:0000256" key="1">
    <source>
        <dbReference type="ARBA" id="ARBA00000287"/>
    </source>
</evidence>
<keyword evidence="6" id="KW-0444">Lipid biosynthesis</keyword>
<organism evidence="17 18">
    <name type="scientific">Clostridium cylindrosporum DSM 605</name>
    <dbReference type="NCBI Taxonomy" id="1121307"/>
    <lineage>
        <taxon>Bacteria</taxon>
        <taxon>Bacillati</taxon>
        <taxon>Bacillota</taxon>
        <taxon>Clostridia</taxon>
        <taxon>Eubacteriales</taxon>
        <taxon>Clostridiaceae</taxon>
        <taxon>Clostridium</taxon>
    </lineage>
</organism>
<sequence length="170" mass="18749">MMNKSYIPNSFTFGNLAFGILSIIFTMKGDFNIAAFAIVAAAILDRYDGRIARAFNASSKLGTQLDSLADLVSFGVAPSILGWALYLNEYGIIGYIIVCLFPICGSFRLARYNVSEFNNVFMGVPITIAGFLMAIDSIIYIYVIKHGIISAILLVLFSYLMVSKIQIKKR</sequence>
<dbReference type="InterPro" id="IPR000462">
    <property type="entry name" value="CDP-OH_P_trans"/>
</dbReference>
<dbReference type="PATRIC" id="fig|1121307.3.peg.427"/>
<name>A0A0J8D4T8_CLOCY</name>
<keyword evidence="18" id="KW-1185">Reference proteome</keyword>
<evidence type="ECO:0000256" key="15">
    <source>
        <dbReference type="RuleBase" id="RU003750"/>
    </source>
</evidence>
<comment type="subcellular location">
    <subcellularLocation>
        <location evidence="2">Endomembrane system</location>
        <topology evidence="2">Multi-pass membrane protein</topology>
    </subcellularLocation>
</comment>
<dbReference type="PANTHER" id="PTHR14269">
    <property type="entry name" value="CDP-DIACYLGLYCEROL--GLYCEROL-3-PHOSPHATE 3-PHOSPHATIDYLTRANSFERASE-RELATED"/>
    <property type="match status" value="1"/>
</dbReference>
<evidence type="ECO:0000256" key="14">
    <source>
        <dbReference type="ARBA" id="ARBA00032361"/>
    </source>
</evidence>